<dbReference type="KEGG" id="mpec:B9O19_00359"/>
<evidence type="ECO:0000259" key="1">
    <source>
        <dbReference type="Pfam" id="PF07561"/>
    </source>
</evidence>
<dbReference type="Proteomes" id="UP000235589">
    <property type="component" value="Chromosome"/>
</dbReference>
<accession>A0A2K9NZT5</accession>
<dbReference type="InterPro" id="IPR011437">
    <property type="entry name" value="DUF1540"/>
</dbReference>
<keyword evidence="3" id="KW-1185">Reference proteome</keyword>
<evidence type="ECO:0000313" key="2">
    <source>
        <dbReference type="EMBL" id="AUO18543.1"/>
    </source>
</evidence>
<protein>
    <recommendedName>
        <fullName evidence="1">DUF1540 domain-containing protein</fullName>
    </recommendedName>
</protein>
<feature type="domain" description="DUF1540" evidence="1">
    <location>
        <begin position="6"/>
        <end position="46"/>
    </location>
</feature>
<dbReference type="AlphaFoldDB" id="A0A2K9NZT5"/>
<organism evidence="2 3">
    <name type="scientific">Monoglobus pectinilyticus</name>
    <dbReference type="NCBI Taxonomy" id="1981510"/>
    <lineage>
        <taxon>Bacteria</taxon>
        <taxon>Bacillati</taxon>
        <taxon>Bacillota</taxon>
        <taxon>Clostridia</taxon>
        <taxon>Monoglobales</taxon>
        <taxon>Monoglobaceae</taxon>
        <taxon>Monoglobus</taxon>
    </lineage>
</organism>
<dbReference type="OrthoDB" id="1739902at2"/>
<dbReference type="Pfam" id="PF07561">
    <property type="entry name" value="DUF1540"/>
    <property type="match status" value="1"/>
</dbReference>
<evidence type="ECO:0000313" key="3">
    <source>
        <dbReference type="Proteomes" id="UP000235589"/>
    </source>
</evidence>
<sequence length="50" mass="5395">MDNNKIVCKVKNCEYHTSGDLCTASQIEVGGGTKCCSSCDTECITFKPCE</sequence>
<proteinExistence type="predicted"/>
<gene>
    <name evidence="2" type="ORF">B9O19_00359</name>
</gene>
<dbReference type="EMBL" id="CP020991">
    <property type="protein sequence ID" value="AUO18543.1"/>
    <property type="molecule type" value="Genomic_DNA"/>
</dbReference>
<reference evidence="2 3" key="1">
    <citation type="submission" date="2017-04" db="EMBL/GenBank/DDBJ databases">
        <title>Monoglobus pectinilyticus 14 draft genome.</title>
        <authorList>
            <person name="Kim C."/>
            <person name="Rosendale D.I."/>
            <person name="Kelly W.J."/>
            <person name="Tannock G.W."/>
            <person name="Patchett M.L."/>
            <person name="Jordens J.Z."/>
        </authorList>
    </citation>
    <scope>NUCLEOTIDE SEQUENCE [LARGE SCALE GENOMIC DNA]</scope>
    <source>
        <strain evidence="2 3">14</strain>
    </source>
</reference>
<dbReference type="GeneID" id="98061788"/>
<dbReference type="RefSeq" id="WP_102364837.1">
    <property type="nucleotide sequence ID" value="NZ_CP020991.1"/>
</dbReference>
<name>A0A2K9NZT5_9FIRM</name>